<dbReference type="AlphaFoldDB" id="A0A7W5JUA7"/>
<dbReference type="EMBL" id="JACHZG010000001">
    <property type="protein sequence ID" value="MBB3326472.1"/>
    <property type="molecule type" value="Genomic_DNA"/>
</dbReference>
<reference evidence="1 2" key="1">
    <citation type="submission" date="2020-08" db="EMBL/GenBank/DDBJ databases">
        <title>Sequencing the genomes of 1000 actinobacteria strains.</title>
        <authorList>
            <person name="Klenk H.-P."/>
        </authorList>
    </citation>
    <scope>NUCLEOTIDE SEQUENCE [LARGE SCALE GENOMIC DNA]</scope>
    <source>
        <strain evidence="1 2">DSM 11053</strain>
    </source>
</reference>
<evidence type="ECO:0000313" key="1">
    <source>
        <dbReference type="EMBL" id="MBB3326472.1"/>
    </source>
</evidence>
<accession>A0A7W5JUA7</accession>
<keyword evidence="2" id="KW-1185">Reference proteome</keyword>
<proteinExistence type="predicted"/>
<dbReference type="Proteomes" id="UP000565572">
    <property type="component" value="Unassembled WGS sequence"/>
</dbReference>
<gene>
    <name evidence="1" type="ORF">FHX39_001416</name>
</gene>
<sequence length="287" mass="30372">MTLPPQISAIEQERGECAVSVAIELGLGAGLASRAMVAAGERWPLWSAADELLAGPTGVTDLSSWLAAAEAQDADRVLHALVRRGSPTGGDELLAVDVVTWALLPGARALARRLRTVSADVDQLVAAQLWLEVRTFPWPRLHKVAANVLSNTRAHVLAADLPTSAGRSRGRLEYRLVDPHSALWHGVWATGEGAQPDVAEELREVLADATATGVLAVADHELLQVLVEQAHRVGGGAQRGKGGLLADRVVDRVVGETGLSPATVRRRVRRSVMAIADAQRTGLIEAA</sequence>
<organism evidence="1 2">
    <name type="scientific">Microlunatus antarcticus</name>
    <dbReference type="NCBI Taxonomy" id="53388"/>
    <lineage>
        <taxon>Bacteria</taxon>
        <taxon>Bacillati</taxon>
        <taxon>Actinomycetota</taxon>
        <taxon>Actinomycetes</taxon>
        <taxon>Propionibacteriales</taxon>
        <taxon>Propionibacteriaceae</taxon>
        <taxon>Microlunatus</taxon>
    </lineage>
</organism>
<name>A0A7W5JUA7_9ACTN</name>
<protein>
    <submittedName>
        <fullName evidence="1">Uncharacterized protein</fullName>
    </submittedName>
</protein>
<evidence type="ECO:0000313" key="2">
    <source>
        <dbReference type="Proteomes" id="UP000565572"/>
    </source>
</evidence>
<comment type="caution">
    <text evidence="1">The sequence shown here is derived from an EMBL/GenBank/DDBJ whole genome shotgun (WGS) entry which is preliminary data.</text>
</comment>
<dbReference type="RefSeq" id="WP_183337410.1">
    <property type="nucleotide sequence ID" value="NZ_JACHZG010000001.1"/>
</dbReference>